<reference evidence="3 4" key="1">
    <citation type="submission" date="2024-10" db="EMBL/GenBank/DDBJ databases">
        <title>The Natural Products Discovery Center: Release of the First 8490 Sequenced Strains for Exploring Actinobacteria Biosynthetic Diversity.</title>
        <authorList>
            <person name="Kalkreuter E."/>
            <person name="Kautsar S.A."/>
            <person name="Yang D."/>
            <person name="Bader C.D."/>
            <person name="Teijaro C.N."/>
            <person name="Fluegel L."/>
            <person name="Davis C.M."/>
            <person name="Simpson J.R."/>
            <person name="Lauterbach L."/>
            <person name="Steele A.D."/>
            <person name="Gui C."/>
            <person name="Meng S."/>
            <person name="Li G."/>
            <person name="Viehrig K."/>
            <person name="Ye F."/>
            <person name="Su P."/>
            <person name="Kiefer A.F."/>
            <person name="Nichols A."/>
            <person name="Cepeda A.J."/>
            <person name="Yan W."/>
            <person name="Fan B."/>
            <person name="Jiang Y."/>
            <person name="Adhikari A."/>
            <person name="Zheng C.-J."/>
            <person name="Schuster L."/>
            <person name="Cowan T.M."/>
            <person name="Smanski M.J."/>
            <person name="Chevrette M.G."/>
            <person name="De Carvalho L.P.S."/>
            <person name="Shen B."/>
        </authorList>
    </citation>
    <scope>NUCLEOTIDE SEQUENCE [LARGE SCALE GENOMIC DNA]</scope>
    <source>
        <strain evidence="3 4">NPDC021253</strain>
    </source>
</reference>
<accession>A0ABW7SSV4</accession>
<keyword evidence="2" id="KW-0472">Membrane</keyword>
<feature type="compositionally biased region" description="Pro residues" evidence="1">
    <location>
        <begin position="276"/>
        <end position="297"/>
    </location>
</feature>
<feature type="transmembrane region" description="Helical" evidence="2">
    <location>
        <begin position="237"/>
        <end position="257"/>
    </location>
</feature>
<dbReference type="RefSeq" id="WP_396682938.1">
    <property type="nucleotide sequence ID" value="NZ_JBIRPU010000019.1"/>
</dbReference>
<keyword evidence="2" id="KW-0812">Transmembrane</keyword>
<dbReference type="Proteomes" id="UP001611075">
    <property type="component" value="Unassembled WGS sequence"/>
</dbReference>
<feature type="compositionally biased region" description="Low complexity" evidence="1">
    <location>
        <begin position="65"/>
        <end position="77"/>
    </location>
</feature>
<feature type="transmembrane region" description="Helical" evidence="2">
    <location>
        <begin position="174"/>
        <end position="194"/>
    </location>
</feature>
<proteinExistence type="predicted"/>
<evidence type="ECO:0000256" key="2">
    <source>
        <dbReference type="SAM" id="Phobius"/>
    </source>
</evidence>
<feature type="region of interest" description="Disordered" evidence="1">
    <location>
        <begin position="268"/>
        <end position="328"/>
    </location>
</feature>
<keyword evidence="4" id="KW-1185">Reference proteome</keyword>
<evidence type="ECO:0000313" key="3">
    <source>
        <dbReference type="EMBL" id="MFI0795586.1"/>
    </source>
</evidence>
<evidence type="ECO:0000313" key="4">
    <source>
        <dbReference type="Proteomes" id="UP001611075"/>
    </source>
</evidence>
<protein>
    <submittedName>
        <fullName evidence="3">DUF2567 domain-containing protein</fullName>
    </submittedName>
</protein>
<feature type="region of interest" description="Disordered" evidence="1">
    <location>
        <begin position="1"/>
        <end position="86"/>
    </location>
</feature>
<dbReference type="InterPro" id="IPR021213">
    <property type="entry name" value="DUF2567"/>
</dbReference>
<comment type="caution">
    <text evidence="3">The sequence shown here is derived from an EMBL/GenBank/DDBJ whole genome shotgun (WGS) entry which is preliminary data.</text>
</comment>
<dbReference type="Pfam" id="PF10821">
    <property type="entry name" value="DUF2567"/>
    <property type="match status" value="1"/>
</dbReference>
<sequence length="328" mass="32246">MSPDTSDSDRPVPPPAAPGGPEPGAQPWPAAGPEAPGWSAGLPVPPGTPAAVPGADPLAWPAPDPGASGPAAPDAGNVPPPAAARPARRPGRAIAVALGAAAVLAALGVPLGLLWAAVAPDTPAVKTAAGAVYAQPQPEQPIAADGWFSMLGLGFGVLAALALWVLLRRRRGPAGLLAGVLGGLAAAPVAWQVGRRVGLSTYDRLLADAPVGQAFTKPADLRAGGVHWFLDVLPVPYGNLLLPAFAAAVTYTLLAGWSRWPSLRPEPTPDLTWAPDAPPGGFPAGPPGGFPAAPPGGAPEVSSGPAGSPAPTAAPEPPAPGAAEPPRG</sequence>
<gene>
    <name evidence="3" type="ORF">ACH4OY_23335</name>
</gene>
<keyword evidence="2" id="KW-1133">Transmembrane helix</keyword>
<name>A0ABW7SSV4_9ACTN</name>
<feature type="transmembrane region" description="Helical" evidence="2">
    <location>
        <begin position="147"/>
        <end position="167"/>
    </location>
</feature>
<feature type="transmembrane region" description="Helical" evidence="2">
    <location>
        <begin position="93"/>
        <end position="118"/>
    </location>
</feature>
<evidence type="ECO:0000256" key="1">
    <source>
        <dbReference type="SAM" id="MobiDB-lite"/>
    </source>
</evidence>
<feature type="compositionally biased region" description="Low complexity" evidence="1">
    <location>
        <begin position="27"/>
        <end position="42"/>
    </location>
</feature>
<feature type="compositionally biased region" description="Pro residues" evidence="1">
    <location>
        <begin position="11"/>
        <end position="26"/>
    </location>
</feature>
<organism evidence="3 4">
    <name type="scientific">Micromonospora rubida</name>
    <dbReference type="NCBI Taxonomy" id="2697657"/>
    <lineage>
        <taxon>Bacteria</taxon>
        <taxon>Bacillati</taxon>
        <taxon>Actinomycetota</taxon>
        <taxon>Actinomycetes</taxon>
        <taxon>Micromonosporales</taxon>
        <taxon>Micromonosporaceae</taxon>
        <taxon>Micromonospora</taxon>
    </lineage>
</organism>
<feature type="compositionally biased region" description="Low complexity" evidence="1">
    <location>
        <begin position="298"/>
        <end position="311"/>
    </location>
</feature>
<dbReference type="EMBL" id="JBIRPU010000019">
    <property type="protein sequence ID" value="MFI0795586.1"/>
    <property type="molecule type" value="Genomic_DNA"/>
</dbReference>